<evidence type="ECO:0000259" key="3">
    <source>
        <dbReference type="Pfam" id="PF17479"/>
    </source>
</evidence>
<sequence length="365" mass="40931">MVQKVAVSLIVCGVLAMVTASCGINKDKPAAVVVVPAPDETVTHEFRPPVTNKPQLPEYVWPLTGTKAPSASTHRPFMVMVNNAPQARPQSGLSYADVLFEILAEGEITRLVAVYQSKHWDGPIGPVRSIRPYYINLGKMMDALPVHAGGSPDAYTELSAQKLEHMDEITNAGPFFWRDANRKAPHNLYTSLDNLETGVRKMGIRELSQNLQAQATFMAETTAEAHENRLTRINVTFLLNNYVVSYQYDPESRLYKRFINDSPHLDISNNVQLTAANVVVIEAEHIILDDEGRRDVGLVGSGKGYLFQRDRVQPVRWERSVEQDRFHLFQENRELGLYPGTTHVLVVPNKPTFEGHIQIIAHEKN</sequence>
<evidence type="ECO:0000256" key="1">
    <source>
        <dbReference type="SAM" id="SignalP"/>
    </source>
</evidence>
<protein>
    <submittedName>
        <fullName evidence="4">DUF3048 domain-containing protein</fullName>
    </submittedName>
</protein>
<feature type="domain" description="DUF3048" evidence="3">
    <location>
        <begin position="234"/>
        <end position="344"/>
    </location>
</feature>
<dbReference type="InterPro" id="IPR035328">
    <property type="entry name" value="DUF3048_C"/>
</dbReference>
<dbReference type="Pfam" id="PF11258">
    <property type="entry name" value="DUF3048"/>
    <property type="match status" value="1"/>
</dbReference>
<gene>
    <name evidence="4" type="ORF">OB236_32945</name>
</gene>
<reference evidence="4 5" key="1">
    <citation type="submission" date="2022-09" db="EMBL/GenBank/DDBJ databases">
        <authorList>
            <person name="Han X.L."/>
            <person name="Wang Q."/>
            <person name="Lu T."/>
        </authorList>
    </citation>
    <scope>NUCLEOTIDE SEQUENCE [LARGE SCALE GENOMIC DNA]</scope>
    <source>
        <strain evidence="4 5">WQ 127069</strain>
    </source>
</reference>
<evidence type="ECO:0000313" key="4">
    <source>
        <dbReference type="EMBL" id="MCU6796946.1"/>
    </source>
</evidence>
<organism evidence="4 5">
    <name type="scientific">Paenibacillus baimaensis</name>
    <dbReference type="NCBI Taxonomy" id="2982185"/>
    <lineage>
        <taxon>Bacteria</taxon>
        <taxon>Bacillati</taxon>
        <taxon>Bacillota</taxon>
        <taxon>Bacilli</taxon>
        <taxon>Bacillales</taxon>
        <taxon>Paenibacillaceae</taxon>
        <taxon>Paenibacillus</taxon>
    </lineage>
</organism>
<dbReference type="PROSITE" id="PS51257">
    <property type="entry name" value="PROKAR_LIPOPROTEIN"/>
    <property type="match status" value="1"/>
</dbReference>
<feature type="chain" id="PRO_5045209087" evidence="1">
    <location>
        <begin position="24"/>
        <end position="365"/>
    </location>
</feature>
<dbReference type="Pfam" id="PF17479">
    <property type="entry name" value="DUF3048_C"/>
    <property type="match status" value="1"/>
</dbReference>
<feature type="signal peptide" evidence="1">
    <location>
        <begin position="1"/>
        <end position="23"/>
    </location>
</feature>
<dbReference type="RefSeq" id="WP_262687768.1">
    <property type="nucleotide sequence ID" value="NZ_JAOQIO010000110.1"/>
</dbReference>
<evidence type="ECO:0000313" key="5">
    <source>
        <dbReference type="Proteomes" id="UP001652445"/>
    </source>
</evidence>
<proteinExistence type="predicted"/>
<evidence type="ECO:0000259" key="2">
    <source>
        <dbReference type="Pfam" id="PF11258"/>
    </source>
</evidence>
<dbReference type="Proteomes" id="UP001652445">
    <property type="component" value="Unassembled WGS sequence"/>
</dbReference>
<comment type="caution">
    <text evidence="4">The sequence shown here is derived from an EMBL/GenBank/DDBJ whole genome shotgun (WGS) entry which is preliminary data.</text>
</comment>
<keyword evidence="5" id="KW-1185">Reference proteome</keyword>
<feature type="domain" description="DUF3048" evidence="2">
    <location>
        <begin position="63"/>
        <end position="204"/>
    </location>
</feature>
<accession>A0ABT2USE7</accession>
<keyword evidence="1" id="KW-0732">Signal</keyword>
<dbReference type="InterPro" id="IPR023158">
    <property type="entry name" value="YerB-like_sf"/>
</dbReference>
<dbReference type="SUPFAM" id="SSF159774">
    <property type="entry name" value="YerB-like"/>
    <property type="match status" value="1"/>
</dbReference>
<name>A0ABT2USE7_9BACL</name>
<dbReference type="InterPro" id="IPR021416">
    <property type="entry name" value="DUF3048_N"/>
</dbReference>
<dbReference type="Gene3D" id="3.50.90.10">
    <property type="entry name" value="YerB-like"/>
    <property type="match status" value="1"/>
</dbReference>
<dbReference type="EMBL" id="JAOQIO010000110">
    <property type="protein sequence ID" value="MCU6796946.1"/>
    <property type="molecule type" value="Genomic_DNA"/>
</dbReference>